<dbReference type="InterPro" id="IPR037119">
    <property type="entry name" value="Haem_oxidase_HugZ-like_sf"/>
</dbReference>
<dbReference type="Proteomes" id="UP001582793">
    <property type="component" value="Unassembled WGS sequence"/>
</dbReference>
<dbReference type="Gene3D" id="3.20.180.10">
    <property type="entry name" value="PNP-oxidase-like"/>
    <property type="match status" value="1"/>
</dbReference>
<name>A0ABV5CSX2_9ACTN</name>
<reference evidence="1 2" key="1">
    <citation type="submission" date="2024-04" db="EMBL/GenBank/DDBJ databases">
        <title>Polymorphospora sp. isolated from Baiyangdian Lake in Xiong'an New Area.</title>
        <authorList>
            <person name="Zhang X."/>
            <person name="Liu J."/>
        </authorList>
    </citation>
    <scope>NUCLEOTIDE SEQUENCE [LARGE SCALE GENOMIC DNA]</scope>
    <source>
        <strain evidence="1 2">2-325</strain>
    </source>
</reference>
<sequence length="253" mass="26925">MQPSPAEVARTLAAGRLAGTAHVACRPGPHPVRHVTDPSGQLLLLTRAGTLPAYALHPADGADDVAVVLDVPDVPPVTGSPSLGRVWISGWAAELTGAAAVAAAVDYAAVDPTGDLLDVGRGMVLHRVDVAEVRLERAGVMIDIDPDDYAEAEPDPLRDEEGELLADLGDHHVTEMAGFIRRQLRGAGHDHEPDHQPQVVRLDRYGFVVAIGPPGSRYCARLAFPRPVTDRADLAKLLHPVLCHRCGETAPRR</sequence>
<evidence type="ECO:0000313" key="2">
    <source>
        <dbReference type="Proteomes" id="UP001582793"/>
    </source>
</evidence>
<gene>
    <name evidence="1" type="ORF">AAFH96_17305</name>
</gene>
<dbReference type="SUPFAM" id="SSF50475">
    <property type="entry name" value="FMN-binding split barrel"/>
    <property type="match status" value="1"/>
</dbReference>
<proteinExistence type="predicted"/>
<protein>
    <submittedName>
        <fullName evidence="1">DUF2470 domain-containing protein</fullName>
    </submittedName>
</protein>
<keyword evidence="2" id="KW-1185">Reference proteome</keyword>
<comment type="caution">
    <text evidence="1">The sequence shown here is derived from an EMBL/GenBank/DDBJ whole genome shotgun (WGS) entry which is preliminary data.</text>
</comment>
<dbReference type="EMBL" id="JBCGDC010000045">
    <property type="protein sequence ID" value="MFB6394849.1"/>
    <property type="molecule type" value="Genomic_DNA"/>
</dbReference>
<accession>A0ABV5CSX2</accession>
<evidence type="ECO:0000313" key="1">
    <source>
        <dbReference type="EMBL" id="MFB6394849.1"/>
    </source>
</evidence>
<dbReference type="RefSeq" id="WP_357540734.1">
    <property type="nucleotide sequence ID" value="NZ_JBCGDC010000045.1"/>
</dbReference>
<organism evidence="1 2">
    <name type="scientific">Polymorphospora lycopeni</name>
    <dbReference type="NCBI Taxonomy" id="3140240"/>
    <lineage>
        <taxon>Bacteria</taxon>
        <taxon>Bacillati</taxon>
        <taxon>Actinomycetota</taxon>
        <taxon>Actinomycetes</taxon>
        <taxon>Micromonosporales</taxon>
        <taxon>Micromonosporaceae</taxon>
        <taxon>Polymorphospora</taxon>
    </lineage>
</organism>